<dbReference type="EMBL" id="PCTR01000103">
    <property type="protein sequence ID" value="PIP85623.1"/>
    <property type="molecule type" value="Genomic_DNA"/>
</dbReference>
<organism evidence="2 3">
    <name type="scientific">Candidatus Collierbacteria bacterium CG22_combo_CG10-13_8_21_14_all_43_12</name>
    <dbReference type="NCBI Taxonomy" id="1974537"/>
    <lineage>
        <taxon>Bacteria</taxon>
        <taxon>Candidatus Collieribacteriota</taxon>
    </lineage>
</organism>
<reference evidence="2 3" key="1">
    <citation type="submission" date="2017-09" db="EMBL/GenBank/DDBJ databases">
        <title>Depth-based differentiation of microbial function through sediment-hosted aquifers and enrichment of novel symbionts in the deep terrestrial subsurface.</title>
        <authorList>
            <person name="Probst A.J."/>
            <person name="Ladd B."/>
            <person name="Jarett J.K."/>
            <person name="Geller-Mcgrath D.E."/>
            <person name="Sieber C.M."/>
            <person name="Emerson J.B."/>
            <person name="Anantharaman K."/>
            <person name="Thomas B.C."/>
            <person name="Malmstrom R."/>
            <person name="Stieglmeier M."/>
            <person name="Klingl A."/>
            <person name="Woyke T."/>
            <person name="Ryan C.M."/>
            <person name="Banfield J.F."/>
        </authorList>
    </citation>
    <scope>NUCLEOTIDE SEQUENCE [LARGE SCALE GENOMIC DNA]</scope>
    <source>
        <strain evidence="2">CG22_combo_CG10-13_8_21_14_all_43_12</strain>
    </source>
</reference>
<sequence>MITTGQIQLFMEIFSGRRDVYARRWEKNDKNGYSPAYQFSWSEFMEHKKNGGTMASFTNKTTLPITMETVCNHLEGRDSLGIYPLRADGNCHLIVVDFDKSTWKVDAPAFVTKTQTYGLNPSLEILKISNHTQINGNTWKAFLGLLQNSSTGCTPSY</sequence>
<evidence type="ECO:0000313" key="2">
    <source>
        <dbReference type="EMBL" id="PIP85623.1"/>
    </source>
</evidence>
<evidence type="ECO:0000313" key="3">
    <source>
        <dbReference type="Proteomes" id="UP000231136"/>
    </source>
</evidence>
<protein>
    <recommendedName>
        <fullName evidence="1">TOTE conflict system primase domain-containing protein</fullName>
    </recommendedName>
</protein>
<proteinExistence type="predicted"/>
<dbReference type="Proteomes" id="UP000231136">
    <property type="component" value="Unassembled WGS sequence"/>
</dbReference>
<dbReference type="InterPro" id="IPR054347">
    <property type="entry name" value="TOTE_primase"/>
</dbReference>
<dbReference type="Pfam" id="PF22548">
    <property type="entry name" value="AEP-TOTE"/>
    <property type="match status" value="1"/>
</dbReference>
<dbReference type="AlphaFoldDB" id="A0A2H0DTX9"/>
<comment type="caution">
    <text evidence="2">The sequence shown here is derived from an EMBL/GenBank/DDBJ whole genome shotgun (WGS) entry which is preliminary data.</text>
</comment>
<feature type="domain" description="TOTE conflict system primase" evidence="1">
    <location>
        <begin position="6"/>
        <end position="127"/>
    </location>
</feature>
<accession>A0A2H0DTX9</accession>
<evidence type="ECO:0000259" key="1">
    <source>
        <dbReference type="Pfam" id="PF22548"/>
    </source>
</evidence>
<name>A0A2H0DTX9_9BACT</name>
<gene>
    <name evidence="2" type="ORF">COW83_03290</name>
</gene>